<reference evidence="2 3" key="1">
    <citation type="journal article" date="2012" name="J. Bacteriol.">
        <title>Genome sequence of Rhizobium grahamii CCGE502, a broad-host-range symbiont with low nodulation competitiveness in Phaseolus vulgaris.</title>
        <authorList>
            <person name="Althabegoiti M.J."/>
            <person name="Lozano L."/>
            <person name="Torres-Tejerizo G."/>
            <person name="Ormeno-Orrillo E."/>
            <person name="Rogel M.A."/>
            <person name="Gonzalez V."/>
            <person name="Martinez-Romero E."/>
        </authorList>
    </citation>
    <scope>NUCLEOTIDE SEQUENCE [LARGE SCALE GENOMIC DNA]</scope>
    <source>
        <strain evidence="2 3">CCGE 502</strain>
        <plasmid evidence="2">pRg502b</plasmid>
    </source>
</reference>
<dbReference type="Gene3D" id="3.10.450.160">
    <property type="entry name" value="inner membrane protein cigr"/>
    <property type="match status" value="1"/>
</dbReference>
<protein>
    <recommendedName>
        <fullName evidence="4">Transmembrane signal peptide protein</fullName>
    </recommendedName>
</protein>
<sequence length="108" mass="13072">MKKPFALALAGTMLVAPFAQAQEWREPPHHDRRYDDRRDYRDYRDYEEKRRWARGQRMADWRRHQAVREYRRYGLREPGRGQQWVRVDNQFVLLSVATGVILGLTAVR</sequence>
<evidence type="ECO:0000313" key="3">
    <source>
        <dbReference type="Proteomes" id="UP000014411"/>
    </source>
</evidence>
<dbReference type="HOGENOM" id="CLU_102089_2_1_5"/>
<proteinExistence type="predicted"/>
<comment type="caution">
    <text evidence="2">The sequence shown here is derived from an EMBL/GenBank/DDBJ whole genome shotgun (WGS) entry which is preliminary data.</text>
</comment>
<evidence type="ECO:0000256" key="1">
    <source>
        <dbReference type="SAM" id="SignalP"/>
    </source>
</evidence>
<keyword evidence="1" id="KW-0732">Signal</keyword>
<dbReference type="InterPro" id="IPR024572">
    <property type="entry name" value="RcnB"/>
</dbReference>
<feature type="chain" id="PRO_5004509072" description="Transmembrane signal peptide protein" evidence="1">
    <location>
        <begin position="22"/>
        <end position="108"/>
    </location>
</feature>
<keyword evidence="2" id="KW-0614">Plasmid</keyword>
<dbReference type="Proteomes" id="UP000014411">
    <property type="component" value="Unassembled WGS sequence"/>
</dbReference>
<dbReference type="Pfam" id="PF11776">
    <property type="entry name" value="RcnB"/>
    <property type="match status" value="1"/>
</dbReference>
<dbReference type="EMBL" id="AEYE02000033">
    <property type="protein sequence ID" value="EPE95055.1"/>
    <property type="molecule type" value="Genomic_DNA"/>
</dbReference>
<evidence type="ECO:0008006" key="4">
    <source>
        <dbReference type="Google" id="ProtNLM"/>
    </source>
</evidence>
<keyword evidence="3" id="KW-1185">Reference proteome</keyword>
<dbReference type="AlphaFoldDB" id="S3HA46"/>
<feature type="signal peptide" evidence="1">
    <location>
        <begin position="1"/>
        <end position="21"/>
    </location>
</feature>
<geneLocation type="plasmid" evidence="2">
    <name>pRg502b</name>
</geneLocation>
<gene>
    <name evidence="2" type="ORF">RGCCGE502_26957</name>
</gene>
<accession>S3HA46</accession>
<dbReference type="RefSeq" id="WP_016557319.1">
    <property type="nucleotide sequence ID" value="NZ_AEYE02000033.1"/>
</dbReference>
<organism evidence="2 3">
    <name type="scientific">Rhizobium grahamii CCGE 502</name>
    <dbReference type="NCBI Taxonomy" id="990285"/>
    <lineage>
        <taxon>Bacteria</taxon>
        <taxon>Pseudomonadati</taxon>
        <taxon>Pseudomonadota</taxon>
        <taxon>Alphaproteobacteria</taxon>
        <taxon>Hyphomicrobiales</taxon>
        <taxon>Rhizobiaceae</taxon>
        <taxon>Rhizobium/Agrobacterium group</taxon>
        <taxon>Rhizobium</taxon>
    </lineage>
</organism>
<name>S3HA46_9HYPH</name>
<evidence type="ECO:0000313" key="2">
    <source>
        <dbReference type="EMBL" id="EPE95055.1"/>
    </source>
</evidence>